<comment type="caution">
    <text evidence="2">The sequence shown here is derived from an EMBL/GenBank/DDBJ whole genome shotgun (WGS) entry which is preliminary data.</text>
</comment>
<organism evidence="2 3">
    <name type="scientific">Mycena albidolilacea</name>
    <dbReference type="NCBI Taxonomy" id="1033008"/>
    <lineage>
        <taxon>Eukaryota</taxon>
        <taxon>Fungi</taxon>
        <taxon>Dikarya</taxon>
        <taxon>Basidiomycota</taxon>
        <taxon>Agaricomycotina</taxon>
        <taxon>Agaricomycetes</taxon>
        <taxon>Agaricomycetidae</taxon>
        <taxon>Agaricales</taxon>
        <taxon>Marasmiineae</taxon>
        <taxon>Mycenaceae</taxon>
        <taxon>Mycena</taxon>
    </lineage>
</organism>
<dbReference type="Proteomes" id="UP001218218">
    <property type="component" value="Unassembled WGS sequence"/>
</dbReference>
<feature type="compositionally biased region" description="Basic and acidic residues" evidence="1">
    <location>
        <begin position="71"/>
        <end position="87"/>
    </location>
</feature>
<evidence type="ECO:0000256" key="1">
    <source>
        <dbReference type="SAM" id="MobiDB-lite"/>
    </source>
</evidence>
<dbReference type="EMBL" id="JARIHO010000029">
    <property type="protein sequence ID" value="KAJ7337555.1"/>
    <property type="molecule type" value="Genomic_DNA"/>
</dbReference>
<keyword evidence="3" id="KW-1185">Reference proteome</keyword>
<sequence length="247" mass="28492">MSLEILQKGLTVVKKHANHVDEEALIHNLETASDYEQGISRLDSKQKELFQSLRELGGEGNPSNKRKRPAERKPPKKKEEQKKKVPVFTKKENATLAQRIEILNWHHAQGKPSQKKTAAHFDPIYPNLRIKQPLVSDWLQNEKKWHDWRAEAKEKGRAGKNSSQQKWMCFAYLAGIAPEEQLVLSDGWLAALKRQCSLKEFKRHGEAASANIADITAERARIQQLILYEGYDLWDVFNMDQTGLFWV</sequence>
<proteinExistence type="predicted"/>
<reference evidence="2" key="1">
    <citation type="submission" date="2023-03" db="EMBL/GenBank/DDBJ databases">
        <title>Massive genome expansion in bonnet fungi (Mycena s.s.) driven by repeated elements and novel gene families across ecological guilds.</title>
        <authorList>
            <consortium name="Lawrence Berkeley National Laboratory"/>
            <person name="Harder C.B."/>
            <person name="Miyauchi S."/>
            <person name="Viragh M."/>
            <person name="Kuo A."/>
            <person name="Thoen E."/>
            <person name="Andreopoulos B."/>
            <person name="Lu D."/>
            <person name="Skrede I."/>
            <person name="Drula E."/>
            <person name="Henrissat B."/>
            <person name="Morin E."/>
            <person name="Kohler A."/>
            <person name="Barry K."/>
            <person name="LaButti K."/>
            <person name="Morin E."/>
            <person name="Salamov A."/>
            <person name="Lipzen A."/>
            <person name="Mereny Z."/>
            <person name="Hegedus B."/>
            <person name="Baldrian P."/>
            <person name="Stursova M."/>
            <person name="Weitz H."/>
            <person name="Taylor A."/>
            <person name="Grigoriev I.V."/>
            <person name="Nagy L.G."/>
            <person name="Martin F."/>
            <person name="Kauserud H."/>
        </authorList>
    </citation>
    <scope>NUCLEOTIDE SEQUENCE</scope>
    <source>
        <strain evidence="2">CBHHK002</strain>
    </source>
</reference>
<accession>A0AAD6ZT87</accession>
<evidence type="ECO:0000313" key="3">
    <source>
        <dbReference type="Proteomes" id="UP001218218"/>
    </source>
</evidence>
<protein>
    <submittedName>
        <fullName evidence="2">Uncharacterized protein</fullName>
    </submittedName>
</protein>
<evidence type="ECO:0000313" key="2">
    <source>
        <dbReference type="EMBL" id="KAJ7337555.1"/>
    </source>
</evidence>
<name>A0AAD6ZT87_9AGAR</name>
<feature type="region of interest" description="Disordered" evidence="1">
    <location>
        <begin position="54"/>
        <end position="87"/>
    </location>
</feature>
<gene>
    <name evidence="2" type="ORF">DFH08DRAFT_915873</name>
</gene>
<dbReference type="AlphaFoldDB" id="A0AAD6ZT87"/>